<accession>A0AAU7T9U0</accession>
<dbReference type="Gene3D" id="3.60.10.10">
    <property type="entry name" value="Endonuclease/exonuclease/phosphatase"/>
    <property type="match status" value="1"/>
</dbReference>
<keyword evidence="3" id="KW-0540">Nuclease</keyword>
<keyword evidence="1" id="KW-0732">Signal</keyword>
<dbReference type="PROSITE" id="PS51318">
    <property type="entry name" value="TAT"/>
    <property type="match status" value="1"/>
</dbReference>
<evidence type="ECO:0000259" key="2">
    <source>
        <dbReference type="Pfam" id="PF03372"/>
    </source>
</evidence>
<dbReference type="PANTHER" id="PTHR12121:SF36">
    <property type="entry name" value="ENDONUCLEASE_EXONUCLEASE_PHOSPHATASE DOMAIN-CONTAINING PROTEIN"/>
    <property type="match status" value="1"/>
</dbReference>
<dbReference type="InterPro" id="IPR006311">
    <property type="entry name" value="TAT_signal"/>
</dbReference>
<feature type="domain" description="Endonuclease/exonuclease/phosphatase" evidence="2">
    <location>
        <begin position="56"/>
        <end position="300"/>
    </location>
</feature>
<dbReference type="AlphaFoldDB" id="A0AAU7T9U0"/>
<dbReference type="InterPro" id="IPR036691">
    <property type="entry name" value="Endo/exonu/phosph_ase_sf"/>
</dbReference>
<gene>
    <name evidence="3" type="ORF">ABN611_33390</name>
</gene>
<name>A0AAU7T9U0_9ACTN</name>
<dbReference type="SUPFAM" id="SSF56219">
    <property type="entry name" value="DNase I-like"/>
    <property type="match status" value="1"/>
</dbReference>
<protein>
    <submittedName>
        <fullName evidence="3">Endonuclease/exonuclease/phosphatase family protein</fullName>
    </submittedName>
</protein>
<dbReference type="Pfam" id="PF03372">
    <property type="entry name" value="Exo_endo_phos"/>
    <property type="match status" value="1"/>
</dbReference>
<dbReference type="CDD" id="cd09083">
    <property type="entry name" value="EEP-1"/>
    <property type="match status" value="1"/>
</dbReference>
<keyword evidence="3" id="KW-0378">Hydrolase</keyword>
<organism evidence="3">
    <name type="scientific">Kribbella sp. HUAS MG21</name>
    <dbReference type="NCBI Taxonomy" id="3160966"/>
    <lineage>
        <taxon>Bacteria</taxon>
        <taxon>Bacillati</taxon>
        <taxon>Actinomycetota</taxon>
        <taxon>Actinomycetes</taxon>
        <taxon>Propionibacteriales</taxon>
        <taxon>Kribbellaceae</taxon>
        <taxon>Kribbella</taxon>
    </lineage>
</organism>
<evidence type="ECO:0000313" key="3">
    <source>
        <dbReference type="EMBL" id="XBV23448.1"/>
    </source>
</evidence>
<evidence type="ECO:0000256" key="1">
    <source>
        <dbReference type="SAM" id="SignalP"/>
    </source>
</evidence>
<dbReference type="EMBL" id="CP158165">
    <property type="protein sequence ID" value="XBV23448.1"/>
    <property type="molecule type" value="Genomic_DNA"/>
</dbReference>
<feature type="chain" id="PRO_5043605232" evidence="1">
    <location>
        <begin position="29"/>
        <end position="310"/>
    </location>
</feature>
<dbReference type="InterPro" id="IPR050410">
    <property type="entry name" value="CCR4/nocturin_mRNA_transcr"/>
</dbReference>
<dbReference type="RefSeq" id="WP_350276279.1">
    <property type="nucleotide sequence ID" value="NZ_CP158165.1"/>
</dbReference>
<sequence>MFISRRRFAALAATVAAGLTLASGVSQAVSTGSTESTRSTGTSEAAAVTDGPLHVMSYNLRYASNTPPNTWADRRPVMREQLREARPQLIGTQEGLYSQLQDIAADLGPAYDSIGLGRESGSKGEFMMIFFDQRRLQPLEYDHFWLSDTPAVMGSKTWGGCCARMVTWVRFLDKTTSKQFYAVNTHLEAFDATARSKSADLILQKVAAFDPTVPVIMTGDFNEAAKAGVPVYDKLVTSGKYTDSWVTAEERSALYATFHGYKPLTPNGNRIDWILTTPGLRVEKASINTFSKDGQFPSDHLPVESWIHLG</sequence>
<keyword evidence="3" id="KW-0255">Endonuclease</keyword>
<dbReference type="PANTHER" id="PTHR12121">
    <property type="entry name" value="CARBON CATABOLITE REPRESSOR PROTEIN 4"/>
    <property type="match status" value="1"/>
</dbReference>
<feature type="signal peptide" evidence="1">
    <location>
        <begin position="1"/>
        <end position="28"/>
    </location>
</feature>
<reference evidence="3" key="1">
    <citation type="submission" date="2024-06" db="EMBL/GenBank/DDBJ databases">
        <title>Kribbella sp. strain HUAS MG21 genome sequences.</title>
        <authorList>
            <person name="Mo P."/>
        </authorList>
    </citation>
    <scope>NUCLEOTIDE SEQUENCE</scope>
    <source>
        <strain evidence="3">HUAS MG21</strain>
    </source>
</reference>
<dbReference type="GO" id="GO:0000175">
    <property type="term" value="F:3'-5'-RNA exonuclease activity"/>
    <property type="evidence" value="ECO:0007669"/>
    <property type="project" value="TreeGrafter"/>
</dbReference>
<proteinExistence type="predicted"/>
<dbReference type="InterPro" id="IPR005135">
    <property type="entry name" value="Endo/exonuclease/phosphatase"/>
</dbReference>
<dbReference type="GO" id="GO:0004519">
    <property type="term" value="F:endonuclease activity"/>
    <property type="evidence" value="ECO:0007669"/>
    <property type="project" value="UniProtKB-KW"/>
</dbReference>